<dbReference type="Pfam" id="PF13561">
    <property type="entry name" value="adh_short_C2"/>
    <property type="match status" value="1"/>
</dbReference>
<dbReference type="PANTHER" id="PTHR42879:SF2">
    <property type="entry name" value="3-OXOACYL-[ACYL-CARRIER-PROTEIN] REDUCTASE FABG"/>
    <property type="match status" value="1"/>
</dbReference>
<dbReference type="AlphaFoldDB" id="A0A418WK82"/>
<evidence type="ECO:0000256" key="1">
    <source>
        <dbReference type="ARBA" id="ARBA00006484"/>
    </source>
</evidence>
<dbReference type="PRINTS" id="PR00080">
    <property type="entry name" value="SDRFAMILY"/>
</dbReference>
<dbReference type="SUPFAM" id="SSF51735">
    <property type="entry name" value="NAD(P)-binding Rossmann-fold domains"/>
    <property type="match status" value="1"/>
</dbReference>
<reference evidence="2 3" key="1">
    <citation type="submission" date="2018-09" db="EMBL/GenBank/DDBJ databases">
        <authorList>
            <person name="Zhu H."/>
        </authorList>
    </citation>
    <scope>NUCLEOTIDE SEQUENCE [LARGE SCALE GENOMIC DNA]</scope>
    <source>
        <strain evidence="2 3">K2R01-6</strain>
    </source>
</reference>
<keyword evidence="3" id="KW-1185">Reference proteome</keyword>
<dbReference type="Proteomes" id="UP000286100">
    <property type="component" value="Unassembled WGS sequence"/>
</dbReference>
<evidence type="ECO:0000313" key="3">
    <source>
        <dbReference type="Proteomes" id="UP000286100"/>
    </source>
</evidence>
<comment type="caution">
    <text evidence="2">The sequence shown here is derived from an EMBL/GenBank/DDBJ whole genome shotgun (WGS) entry which is preliminary data.</text>
</comment>
<dbReference type="PANTHER" id="PTHR42879">
    <property type="entry name" value="3-OXOACYL-(ACYL-CARRIER-PROTEIN) REDUCTASE"/>
    <property type="match status" value="1"/>
</dbReference>
<dbReference type="OrthoDB" id="9804774at2"/>
<dbReference type="InterPro" id="IPR036291">
    <property type="entry name" value="NAD(P)-bd_dom_sf"/>
</dbReference>
<sequence>MTHPVHILVTGSSRGIGAAIAERLTGESTRVIGHSSRTASDRLIACDLAVPDTAPSLWQAALDRLDGRIDVLINNAGIFEAAPIEDAHDDWVSAWDRTMQVNLTAAAELSRLAVLHFREIGGGRIINIASRAAYRGDSPAHWHYAASKAGMIGMTKSIARGYAAEGIYAFAICPGFTMTGMAEAHLDCDGGAALLAEIPLGRVAEPAEIAEAARFLALDAPPSMTGAVLDINGASYVR</sequence>
<dbReference type="InterPro" id="IPR050259">
    <property type="entry name" value="SDR"/>
</dbReference>
<accession>A0A418WK82</accession>
<proteinExistence type="inferred from homology"/>
<dbReference type="PRINTS" id="PR00081">
    <property type="entry name" value="GDHRDH"/>
</dbReference>
<gene>
    <name evidence="2" type="ORF">D3876_09235</name>
</gene>
<dbReference type="EMBL" id="QYUM01000003">
    <property type="protein sequence ID" value="RJF90420.1"/>
    <property type="molecule type" value="Genomic_DNA"/>
</dbReference>
<comment type="similarity">
    <text evidence="1">Belongs to the short-chain dehydrogenases/reductases (SDR) family.</text>
</comment>
<dbReference type="RefSeq" id="WP_119761603.1">
    <property type="nucleotide sequence ID" value="NZ_QYUM01000003.1"/>
</dbReference>
<evidence type="ECO:0000313" key="2">
    <source>
        <dbReference type="EMBL" id="RJF90420.1"/>
    </source>
</evidence>
<protein>
    <submittedName>
        <fullName evidence="2">SDR family oxidoreductase</fullName>
    </submittedName>
</protein>
<organism evidence="2 3">
    <name type="scientific">Sphingomonas cavernae</name>
    <dbReference type="NCBI Taxonomy" id="2320861"/>
    <lineage>
        <taxon>Bacteria</taxon>
        <taxon>Pseudomonadati</taxon>
        <taxon>Pseudomonadota</taxon>
        <taxon>Alphaproteobacteria</taxon>
        <taxon>Sphingomonadales</taxon>
        <taxon>Sphingomonadaceae</taxon>
        <taxon>Sphingomonas</taxon>
    </lineage>
</organism>
<name>A0A418WK82_9SPHN</name>
<dbReference type="Gene3D" id="3.40.50.720">
    <property type="entry name" value="NAD(P)-binding Rossmann-like Domain"/>
    <property type="match status" value="1"/>
</dbReference>
<dbReference type="CDD" id="cd05233">
    <property type="entry name" value="SDR_c"/>
    <property type="match status" value="1"/>
</dbReference>
<dbReference type="InterPro" id="IPR002347">
    <property type="entry name" value="SDR_fam"/>
</dbReference>